<organism evidence="2 3">
    <name type="scientific">Ephemerocybe angulata</name>
    <dbReference type="NCBI Taxonomy" id="980116"/>
    <lineage>
        <taxon>Eukaryota</taxon>
        <taxon>Fungi</taxon>
        <taxon>Dikarya</taxon>
        <taxon>Basidiomycota</taxon>
        <taxon>Agaricomycotina</taxon>
        <taxon>Agaricomycetes</taxon>
        <taxon>Agaricomycetidae</taxon>
        <taxon>Agaricales</taxon>
        <taxon>Agaricineae</taxon>
        <taxon>Psathyrellaceae</taxon>
        <taxon>Ephemerocybe</taxon>
    </lineage>
</organism>
<protein>
    <recommendedName>
        <fullName evidence="4">Transmembrane protein</fullName>
    </recommendedName>
</protein>
<evidence type="ECO:0000313" key="2">
    <source>
        <dbReference type="EMBL" id="KAF6765603.1"/>
    </source>
</evidence>
<dbReference type="Proteomes" id="UP000521943">
    <property type="component" value="Unassembled WGS sequence"/>
</dbReference>
<comment type="caution">
    <text evidence="2">The sequence shown here is derived from an EMBL/GenBank/DDBJ whole genome shotgun (WGS) entry which is preliminary data.</text>
</comment>
<evidence type="ECO:0008006" key="4">
    <source>
        <dbReference type="Google" id="ProtNLM"/>
    </source>
</evidence>
<keyword evidence="1" id="KW-1133">Transmembrane helix</keyword>
<sequence length="195" mass="21514">MGRGMSRRSSSLDSGDVRGRSGNFASFCSGSCFVVPSVPSTRLQLSSFAFCISPVTFRLSCLHPILSHSLPLATFSPCLSPFSPGTSTTRGIALPSAGQRRYCNLSCTMRSQFIPLSFGQVMRVGGGLLRMSTYPPTVRCESLFSLLFSLFIPFFLWVLDSRGVIVFPYELPQVWERHFVRRVAASLTYPARCCI</sequence>
<accession>A0A8H6MDS4</accession>
<feature type="transmembrane region" description="Helical" evidence="1">
    <location>
        <begin position="140"/>
        <end position="159"/>
    </location>
</feature>
<proteinExistence type="predicted"/>
<keyword evidence="1" id="KW-0472">Membrane</keyword>
<keyword evidence="3" id="KW-1185">Reference proteome</keyword>
<name>A0A8H6MDS4_9AGAR</name>
<dbReference type="AlphaFoldDB" id="A0A8H6MDS4"/>
<evidence type="ECO:0000313" key="3">
    <source>
        <dbReference type="Proteomes" id="UP000521943"/>
    </source>
</evidence>
<gene>
    <name evidence="2" type="ORF">DFP72DRAFT_205600</name>
</gene>
<keyword evidence="1" id="KW-0812">Transmembrane</keyword>
<dbReference type="EMBL" id="JACGCI010000002">
    <property type="protein sequence ID" value="KAF6765603.1"/>
    <property type="molecule type" value="Genomic_DNA"/>
</dbReference>
<evidence type="ECO:0000256" key="1">
    <source>
        <dbReference type="SAM" id="Phobius"/>
    </source>
</evidence>
<reference evidence="2 3" key="1">
    <citation type="submission" date="2020-07" db="EMBL/GenBank/DDBJ databases">
        <title>Comparative genomics of pyrophilous fungi reveals a link between fire events and developmental genes.</title>
        <authorList>
            <consortium name="DOE Joint Genome Institute"/>
            <person name="Steindorff A.S."/>
            <person name="Carver A."/>
            <person name="Calhoun S."/>
            <person name="Stillman K."/>
            <person name="Liu H."/>
            <person name="Lipzen A."/>
            <person name="Pangilinan J."/>
            <person name="Labutti K."/>
            <person name="Bruns T.D."/>
            <person name="Grigoriev I.V."/>
        </authorList>
    </citation>
    <scope>NUCLEOTIDE SEQUENCE [LARGE SCALE GENOMIC DNA]</scope>
    <source>
        <strain evidence="2 3">CBS 144469</strain>
    </source>
</reference>